<dbReference type="NCBIfam" id="TIGR00281">
    <property type="entry name" value="SMC-Scp complex subunit ScpB"/>
    <property type="match status" value="1"/>
</dbReference>
<dbReference type="PANTHER" id="PTHR34298">
    <property type="entry name" value="SEGREGATION AND CONDENSATION PROTEIN B"/>
    <property type="match status" value="1"/>
</dbReference>
<proteinExistence type="predicted"/>
<evidence type="ECO:0000313" key="5">
    <source>
        <dbReference type="EMBL" id="MBM6922596.1"/>
    </source>
</evidence>
<keyword evidence="2" id="KW-0132">Cell division</keyword>
<dbReference type="SUPFAM" id="SSF46785">
    <property type="entry name" value="Winged helix' DNA-binding domain"/>
    <property type="match status" value="2"/>
</dbReference>
<dbReference type="InterPro" id="IPR036388">
    <property type="entry name" value="WH-like_DNA-bd_sf"/>
</dbReference>
<evidence type="ECO:0000256" key="1">
    <source>
        <dbReference type="ARBA" id="ARBA00022490"/>
    </source>
</evidence>
<protein>
    <submittedName>
        <fullName evidence="5">SMC-Scp complex subunit ScpB</fullName>
    </submittedName>
</protein>
<keyword evidence="1" id="KW-0963">Cytoplasm</keyword>
<evidence type="ECO:0000313" key="6">
    <source>
        <dbReference type="Proteomes" id="UP000724149"/>
    </source>
</evidence>
<accession>A0ABS2GKD7</accession>
<evidence type="ECO:0000256" key="3">
    <source>
        <dbReference type="ARBA" id="ARBA00022829"/>
    </source>
</evidence>
<organism evidence="5 6">
    <name type="scientific">Hydrogenoanaerobacterium saccharovorans</name>
    <dbReference type="NCBI Taxonomy" id="474960"/>
    <lineage>
        <taxon>Bacteria</taxon>
        <taxon>Bacillati</taxon>
        <taxon>Bacillota</taxon>
        <taxon>Clostridia</taxon>
        <taxon>Eubacteriales</taxon>
        <taxon>Oscillospiraceae</taxon>
        <taxon>Hydrogenoanaerobacterium</taxon>
    </lineage>
</organism>
<dbReference type="InterPro" id="IPR036390">
    <property type="entry name" value="WH_DNA-bd_sf"/>
</dbReference>
<dbReference type="Proteomes" id="UP000724149">
    <property type="component" value="Unassembled WGS sequence"/>
</dbReference>
<sequence>MNEKQIPLFDAGDRRILAVLFAAGEPLELERLAEGLGVDKAAMRQTLERLRGRLREAGLPFELLELEENVQLATAEEYGDLIRSVLSQKRSTPLSQSAMEVLAIIAYNQPVTRAFVEQIRGVDSSSAVNSLVVRDLVEEAGRLELPGRPIAYRTTANFLRCFGLQSLDELPDITAAAQAQEQLEQLSLTPADGQGEEP</sequence>
<dbReference type="PIRSF" id="PIRSF019345">
    <property type="entry name" value="ScpB"/>
    <property type="match status" value="1"/>
</dbReference>
<reference evidence="5 6" key="1">
    <citation type="journal article" date="2021" name="Sci. Rep.">
        <title>The distribution of antibiotic resistance genes in chicken gut microbiota commensals.</title>
        <authorList>
            <person name="Juricova H."/>
            <person name="Matiasovicova J."/>
            <person name="Kubasova T."/>
            <person name="Cejkova D."/>
            <person name="Rychlik I."/>
        </authorList>
    </citation>
    <scope>NUCLEOTIDE SEQUENCE [LARGE SCALE GENOMIC DNA]</scope>
    <source>
        <strain evidence="5 6">An564</strain>
    </source>
</reference>
<dbReference type="Pfam" id="PF04079">
    <property type="entry name" value="SMC_ScpB"/>
    <property type="match status" value="1"/>
</dbReference>
<keyword evidence="3" id="KW-0159">Chromosome partition</keyword>
<dbReference type="RefSeq" id="WP_204719620.1">
    <property type="nucleotide sequence ID" value="NZ_JACSNR010000002.1"/>
</dbReference>
<gene>
    <name evidence="5" type="primary">scpB</name>
    <name evidence="5" type="ORF">H9X81_02645</name>
</gene>
<evidence type="ECO:0000256" key="2">
    <source>
        <dbReference type="ARBA" id="ARBA00022618"/>
    </source>
</evidence>
<dbReference type="InterPro" id="IPR005234">
    <property type="entry name" value="ScpB_csome_segregation"/>
</dbReference>
<dbReference type="Gene3D" id="1.10.10.10">
    <property type="entry name" value="Winged helix-like DNA-binding domain superfamily/Winged helix DNA-binding domain"/>
    <property type="match status" value="2"/>
</dbReference>
<keyword evidence="4" id="KW-0131">Cell cycle</keyword>
<keyword evidence="6" id="KW-1185">Reference proteome</keyword>
<dbReference type="EMBL" id="JACSNR010000002">
    <property type="protein sequence ID" value="MBM6922596.1"/>
    <property type="molecule type" value="Genomic_DNA"/>
</dbReference>
<dbReference type="PANTHER" id="PTHR34298:SF2">
    <property type="entry name" value="SEGREGATION AND CONDENSATION PROTEIN B"/>
    <property type="match status" value="1"/>
</dbReference>
<name>A0ABS2GKD7_9FIRM</name>
<comment type="caution">
    <text evidence="5">The sequence shown here is derived from an EMBL/GenBank/DDBJ whole genome shotgun (WGS) entry which is preliminary data.</text>
</comment>
<evidence type="ECO:0000256" key="4">
    <source>
        <dbReference type="ARBA" id="ARBA00023306"/>
    </source>
</evidence>